<dbReference type="EMBL" id="JACCHL010000001">
    <property type="protein sequence ID" value="NYH51417.1"/>
    <property type="molecule type" value="Genomic_DNA"/>
</dbReference>
<name>A0A7Y9XAI1_9ACTN</name>
<evidence type="ECO:0000313" key="2">
    <source>
        <dbReference type="Proteomes" id="UP000584931"/>
    </source>
</evidence>
<comment type="caution">
    <text evidence="1">The sequence shown here is derived from an EMBL/GenBank/DDBJ whole genome shotgun (WGS) entry which is preliminary data.</text>
</comment>
<protein>
    <submittedName>
        <fullName evidence="1">Uncharacterized protein</fullName>
    </submittedName>
</protein>
<evidence type="ECO:0000313" key="1">
    <source>
        <dbReference type="EMBL" id="NYH51417.1"/>
    </source>
</evidence>
<reference evidence="1 2" key="1">
    <citation type="submission" date="2020-07" db="EMBL/GenBank/DDBJ databases">
        <title>Sequencing the genomes of 1000 actinobacteria strains.</title>
        <authorList>
            <person name="Klenk H.-P."/>
        </authorList>
    </citation>
    <scope>NUCLEOTIDE SEQUENCE [LARGE SCALE GENOMIC DNA]</scope>
    <source>
        <strain evidence="1 2">DSM 45278</strain>
    </source>
</reference>
<dbReference type="Proteomes" id="UP000584931">
    <property type="component" value="Unassembled WGS sequence"/>
</dbReference>
<gene>
    <name evidence="1" type="ORF">HNR06_001006</name>
</gene>
<proteinExistence type="predicted"/>
<sequence>MVFLLSGPEDNDTLRLSVPIINDKVASSGRPWVWTMSQGYTPLTALISPRASRTSDLKQT</sequence>
<accession>A0A7Y9XAI1</accession>
<organism evidence="1 2">
    <name type="scientific">Nocardiopsis sinuspersici</name>
    <dbReference type="NCBI Taxonomy" id="501010"/>
    <lineage>
        <taxon>Bacteria</taxon>
        <taxon>Bacillati</taxon>
        <taxon>Actinomycetota</taxon>
        <taxon>Actinomycetes</taxon>
        <taxon>Streptosporangiales</taxon>
        <taxon>Nocardiopsidaceae</taxon>
        <taxon>Nocardiopsis</taxon>
    </lineage>
</organism>
<dbReference type="AlphaFoldDB" id="A0A7Y9XAI1"/>